<dbReference type="OrthoDB" id="9814689at2"/>
<dbReference type="InterPro" id="IPR012437">
    <property type="entry name" value="DUF1638"/>
</dbReference>
<name>A0A4R1F0G5_9GAMM</name>
<evidence type="ECO:0000259" key="1">
    <source>
        <dbReference type="Pfam" id="PF07796"/>
    </source>
</evidence>
<evidence type="ECO:0000313" key="3">
    <source>
        <dbReference type="Proteomes" id="UP000294887"/>
    </source>
</evidence>
<organism evidence="2 3">
    <name type="scientific">Cocleimonas flava</name>
    <dbReference type="NCBI Taxonomy" id="634765"/>
    <lineage>
        <taxon>Bacteria</taxon>
        <taxon>Pseudomonadati</taxon>
        <taxon>Pseudomonadota</taxon>
        <taxon>Gammaproteobacteria</taxon>
        <taxon>Thiotrichales</taxon>
        <taxon>Thiotrichaceae</taxon>
        <taxon>Cocleimonas</taxon>
    </lineage>
</organism>
<feature type="domain" description="DUF1638" evidence="1">
    <location>
        <begin position="37"/>
        <end position="194"/>
    </location>
</feature>
<proteinExistence type="predicted"/>
<evidence type="ECO:0000313" key="2">
    <source>
        <dbReference type="EMBL" id="TCJ84988.1"/>
    </source>
</evidence>
<protein>
    <submittedName>
        <fullName evidence="2">Uncharacterized protein DUF1638</fullName>
    </submittedName>
</protein>
<keyword evidence="3" id="KW-1185">Reference proteome</keyword>
<dbReference type="AlphaFoldDB" id="A0A4R1F0G5"/>
<gene>
    <name evidence="2" type="ORF">EV695_2953</name>
</gene>
<dbReference type="Pfam" id="PF07796">
    <property type="entry name" value="DUF1638"/>
    <property type="match status" value="1"/>
</dbReference>
<dbReference type="Proteomes" id="UP000294887">
    <property type="component" value="Unassembled WGS sequence"/>
</dbReference>
<dbReference type="EMBL" id="SMFQ01000004">
    <property type="protein sequence ID" value="TCJ84988.1"/>
    <property type="molecule type" value="Genomic_DNA"/>
</dbReference>
<dbReference type="RefSeq" id="WP_131906709.1">
    <property type="nucleotide sequence ID" value="NZ_BAAAFU010000001.1"/>
</dbReference>
<comment type="caution">
    <text evidence="2">The sequence shown here is derived from an EMBL/GenBank/DDBJ whole genome shotgun (WGS) entry which is preliminary data.</text>
</comment>
<reference evidence="2 3" key="1">
    <citation type="submission" date="2019-03" db="EMBL/GenBank/DDBJ databases">
        <title>Genomic Encyclopedia of Type Strains, Phase IV (KMG-IV): sequencing the most valuable type-strain genomes for metagenomic binning, comparative biology and taxonomic classification.</title>
        <authorList>
            <person name="Goeker M."/>
        </authorList>
    </citation>
    <scope>NUCLEOTIDE SEQUENCE [LARGE SCALE GENOMIC DNA]</scope>
    <source>
        <strain evidence="2 3">DSM 24830</strain>
    </source>
</reference>
<accession>A0A4R1F0G5</accession>
<sequence>MKSDPKQVVNIIACGALANELVALKTLNQWDHFNIDCLPAKYHSTPALIPDAVREKIIQIRTHNDGEILVAYGDCGTGGLLDVVLEETGTSRLPGAHCYQFFAGHDAFNDLHEAEIGTFYLTDFLTQHFETYVWKMLGLDRKPELLEMYFGNYKKLIYLAQTDNPELDQKAEESASRLGLAYERIFTGYGEMEDELNKISNQVINIKNLTLNTSLEKTA</sequence>